<dbReference type="EMBL" id="BLSA01000661">
    <property type="protein sequence ID" value="GFP33700.1"/>
    <property type="molecule type" value="Genomic_DNA"/>
</dbReference>
<name>A0A6V8PNJ4_9ACTN</name>
<feature type="non-terminal residue" evidence="1">
    <location>
        <position position="23"/>
    </location>
</feature>
<evidence type="ECO:0000313" key="1">
    <source>
        <dbReference type="EMBL" id="GFP33700.1"/>
    </source>
</evidence>
<evidence type="ECO:0000313" key="2">
    <source>
        <dbReference type="Proteomes" id="UP000568877"/>
    </source>
</evidence>
<sequence>MIKIAVAGVAGRMGSRITALSKE</sequence>
<gene>
    <name evidence="1" type="ORF">HKBW3S42_02039</name>
</gene>
<proteinExistence type="predicted"/>
<accession>A0A6V8PNJ4</accession>
<comment type="caution">
    <text evidence="1">The sequence shown here is derived from an EMBL/GenBank/DDBJ whole genome shotgun (WGS) entry which is preliminary data.</text>
</comment>
<organism evidence="1 2">
    <name type="scientific">Candidatus Hakubella thermalkaliphila</name>
    <dbReference type="NCBI Taxonomy" id="2754717"/>
    <lineage>
        <taxon>Bacteria</taxon>
        <taxon>Bacillati</taxon>
        <taxon>Actinomycetota</taxon>
        <taxon>Actinomycetota incertae sedis</taxon>
        <taxon>Candidatus Hakubellales</taxon>
        <taxon>Candidatus Hakubellaceae</taxon>
        <taxon>Candidatus Hakubella</taxon>
    </lineage>
</organism>
<protein>
    <submittedName>
        <fullName evidence="1">Uncharacterized protein</fullName>
    </submittedName>
</protein>
<dbReference type="AlphaFoldDB" id="A0A6V8PNJ4"/>
<reference evidence="1 2" key="1">
    <citation type="journal article" date="2020" name="Front. Microbiol.">
        <title>Single-cell genomics of novel Actinobacteria with the Wood-Ljungdahl pathway discovered in a serpentinizing system.</title>
        <authorList>
            <person name="Merino N."/>
            <person name="Kawai M."/>
            <person name="Boyd E.S."/>
            <person name="Colman D.R."/>
            <person name="McGlynn S.E."/>
            <person name="Nealson K.H."/>
            <person name="Kurokawa K."/>
            <person name="Hongoh Y."/>
        </authorList>
    </citation>
    <scope>NUCLEOTIDE SEQUENCE [LARGE SCALE GENOMIC DNA]</scope>
    <source>
        <strain evidence="1 2">S42</strain>
    </source>
</reference>
<dbReference type="Proteomes" id="UP000568877">
    <property type="component" value="Unassembled WGS sequence"/>
</dbReference>